<organism evidence="1">
    <name type="scientific">marine sediment metagenome</name>
    <dbReference type="NCBI Taxonomy" id="412755"/>
    <lineage>
        <taxon>unclassified sequences</taxon>
        <taxon>metagenomes</taxon>
        <taxon>ecological metagenomes</taxon>
    </lineage>
</organism>
<feature type="non-terminal residue" evidence="1">
    <location>
        <position position="34"/>
    </location>
</feature>
<accession>X1J1I7</accession>
<sequence length="34" mass="3884">MNRRDLCKGIVFGAAAFVLPRWLRATEQPRQGPK</sequence>
<comment type="caution">
    <text evidence="1">The sequence shown here is derived from an EMBL/GenBank/DDBJ whole genome shotgun (WGS) entry which is preliminary data.</text>
</comment>
<dbReference type="AlphaFoldDB" id="X1J1I7"/>
<dbReference type="EMBL" id="BARU01034424">
    <property type="protein sequence ID" value="GAH63638.1"/>
    <property type="molecule type" value="Genomic_DNA"/>
</dbReference>
<evidence type="ECO:0000313" key="1">
    <source>
        <dbReference type="EMBL" id="GAH63638.1"/>
    </source>
</evidence>
<gene>
    <name evidence="1" type="ORF">S03H2_54044</name>
</gene>
<proteinExistence type="predicted"/>
<protein>
    <submittedName>
        <fullName evidence="1">Uncharacterized protein</fullName>
    </submittedName>
</protein>
<reference evidence="1" key="1">
    <citation type="journal article" date="2014" name="Front. Microbiol.">
        <title>High frequency of phylogenetically diverse reductive dehalogenase-homologous genes in deep subseafloor sedimentary metagenomes.</title>
        <authorList>
            <person name="Kawai M."/>
            <person name="Futagami T."/>
            <person name="Toyoda A."/>
            <person name="Takaki Y."/>
            <person name="Nishi S."/>
            <person name="Hori S."/>
            <person name="Arai W."/>
            <person name="Tsubouchi T."/>
            <person name="Morono Y."/>
            <person name="Uchiyama I."/>
            <person name="Ito T."/>
            <person name="Fujiyama A."/>
            <person name="Inagaki F."/>
            <person name="Takami H."/>
        </authorList>
    </citation>
    <scope>NUCLEOTIDE SEQUENCE</scope>
    <source>
        <strain evidence="1">Expedition CK06-06</strain>
    </source>
</reference>
<name>X1J1I7_9ZZZZ</name>